<feature type="compositionally biased region" description="Low complexity" evidence="1">
    <location>
        <begin position="48"/>
        <end position="64"/>
    </location>
</feature>
<dbReference type="EMBL" id="JABSTV010001255">
    <property type="protein sequence ID" value="KAH7936275.1"/>
    <property type="molecule type" value="Genomic_DNA"/>
</dbReference>
<dbReference type="AlphaFoldDB" id="A0A9D4PCM8"/>
<evidence type="ECO:0000313" key="3">
    <source>
        <dbReference type="Proteomes" id="UP000821837"/>
    </source>
</evidence>
<comment type="caution">
    <text evidence="2">The sequence shown here is derived from an EMBL/GenBank/DDBJ whole genome shotgun (WGS) entry which is preliminary data.</text>
</comment>
<sequence>MFQVYHLPRDLKRHLTYFSWSPRAYDDLRHTVIQFDGITHQPFPESDAAPPDTPSSTWTPSAPWPVQTVALPTTGYTGDGDHPPAPIDPSTVRPTILESTSPASDVPVLPPEPLPPLSITDSTSTTAPCTVAFAAESCAAPLTAQGNSAITDEPADVAAEQTHVLISVQARDTAYTTVAEPAFALHAGGFANTLAPAAQALVDCQPNPDLSFNALNGSQSFLDVPARISSDLSEEPHPTPSCLSTTQAPSGVLDSHFSLPPSCCHYFRGDCTRFMHSARLVLRPEHTSRCRQALHEMVGFGSTRAFAPLPSPAPSTHLSALFAADGDAQSSRSSPTAWFPVRPAGITGLLTPSTLTTPIS</sequence>
<reference evidence="2" key="2">
    <citation type="submission" date="2021-09" db="EMBL/GenBank/DDBJ databases">
        <authorList>
            <person name="Jia N."/>
            <person name="Wang J."/>
            <person name="Shi W."/>
            <person name="Du L."/>
            <person name="Sun Y."/>
            <person name="Zhan W."/>
            <person name="Jiang J."/>
            <person name="Wang Q."/>
            <person name="Zhang B."/>
            <person name="Ji P."/>
            <person name="Sakyi L.B."/>
            <person name="Cui X."/>
            <person name="Yuan T."/>
            <person name="Jiang B."/>
            <person name="Yang W."/>
            <person name="Lam T.T.-Y."/>
            <person name="Chang Q."/>
            <person name="Ding S."/>
            <person name="Wang X."/>
            <person name="Zhu J."/>
            <person name="Ruan X."/>
            <person name="Zhao L."/>
            <person name="Wei J."/>
            <person name="Que T."/>
            <person name="Du C."/>
            <person name="Cheng J."/>
            <person name="Dai P."/>
            <person name="Han X."/>
            <person name="Huang E."/>
            <person name="Gao Y."/>
            <person name="Liu J."/>
            <person name="Shao H."/>
            <person name="Ye R."/>
            <person name="Li L."/>
            <person name="Wei W."/>
            <person name="Wang X."/>
            <person name="Wang C."/>
            <person name="Huo Q."/>
            <person name="Li W."/>
            <person name="Guo W."/>
            <person name="Chen H."/>
            <person name="Chen S."/>
            <person name="Zhou L."/>
            <person name="Zhou L."/>
            <person name="Ni X."/>
            <person name="Tian J."/>
            <person name="Zhou Y."/>
            <person name="Sheng Y."/>
            <person name="Liu T."/>
            <person name="Pan Y."/>
            <person name="Xia L."/>
            <person name="Li J."/>
            <person name="Zhao F."/>
            <person name="Cao W."/>
        </authorList>
    </citation>
    <scope>NUCLEOTIDE SEQUENCE</scope>
    <source>
        <strain evidence="2">Rsan-2018</strain>
        <tissue evidence="2">Larvae</tissue>
    </source>
</reference>
<organism evidence="2 3">
    <name type="scientific">Rhipicephalus sanguineus</name>
    <name type="common">Brown dog tick</name>
    <name type="synonym">Ixodes sanguineus</name>
    <dbReference type="NCBI Taxonomy" id="34632"/>
    <lineage>
        <taxon>Eukaryota</taxon>
        <taxon>Metazoa</taxon>
        <taxon>Ecdysozoa</taxon>
        <taxon>Arthropoda</taxon>
        <taxon>Chelicerata</taxon>
        <taxon>Arachnida</taxon>
        <taxon>Acari</taxon>
        <taxon>Parasitiformes</taxon>
        <taxon>Ixodida</taxon>
        <taxon>Ixodoidea</taxon>
        <taxon>Ixodidae</taxon>
        <taxon>Rhipicephalinae</taxon>
        <taxon>Rhipicephalus</taxon>
        <taxon>Rhipicephalus</taxon>
    </lineage>
</organism>
<accession>A0A9D4PCM8</accession>
<keyword evidence="3" id="KW-1185">Reference proteome</keyword>
<evidence type="ECO:0000256" key="1">
    <source>
        <dbReference type="SAM" id="MobiDB-lite"/>
    </source>
</evidence>
<gene>
    <name evidence="2" type="ORF">HPB52_021316</name>
</gene>
<name>A0A9D4PCM8_RHISA</name>
<protein>
    <submittedName>
        <fullName evidence="2">Uncharacterized protein</fullName>
    </submittedName>
</protein>
<reference evidence="2" key="1">
    <citation type="journal article" date="2020" name="Cell">
        <title>Large-Scale Comparative Analyses of Tick Genomes Elucidate Their Genetic Diversity and Vector Capacities.</title>
        <authorList>
            <consortium name="Tick Genome and Microbiome Consortium (TIGMIC)"/>
            <person name="Jia N."/>
            <person name="Wang J."/>
            <person name="Shi W."/>
            <person name="Du L."/>
            <person name="Sun Y."/>
            <person name="Zhan W."/>
            <person name="Jiang J.F."/>
            <person name="Wang Q."/>
            <person name="Zhang B."/>
            <person name="Ji P."/>
            <person name="Bell-Sakyi L."/>
            <person name="Cui X.M."/>
            <person name="Yuan T.T."/>
            <person name="Jiang B.G."/>
            <person name="Yang W.F."/>
            <person name="Lam T.T."/>
            <person name="Chang Q.C."/>
            <person name="Ding S.J."/>
            <person name="Wang X.J."/>
            <person name="Zhu J.G."/>
            <person name="Ruan X.D."/>
            <person name="Zhao L."/>
            <person name="Wei J.T."/>
            <person name="Ye R.Z."/>
            <person name="Que T.C."/>
            <person name="Du C.H."/>
            <person name="Zhou Y.H."/>
            <person name="Cheng J.X."/>
            <person name="Dai P.F."/>
            <person name="Guo W.B."/>
            <person name="Han X.H."/>
            <person name="Huang E.J."/>
            <person name="Li L.F."/>
            <person name="Wei W."/>
            <person name="Gao Y.C."/>
            <person name="Liu J.Z."/>
            <person name="Shao H.Z."/>
            <person name="Wang X."/>
            <person name="Wang C.C."/>
            <person name="Yang T.C."/>
            <person name="Huo Q.B."/>
            <person name="Li W."/>
            <person name="Chen H.Y."/>
            <person name="Chen S.E."/>
            <person name="Zhou L.G."/>
            <person name="Ni X.B."/>
            <person name="Tian J.H."/>
            <person name="Sheng Y."/>
            <person name="Liu T."/>
            <person name="Pan Y.S."/>
            <person name="Xia L.Y."/>
            <person name="Li J."/>
            <person name="Zhao F."/>
            <person name="Cao W.C."/>
        </authorList>
    </citation>
    <scope>NUCLEOTIDE SEQUENCE</scope>
    <source>
        <strain evidence="2">Rsan-2018</strain>
    </source>
</reference>
<dbReference type="Proteomes" id="UP000821837">
    <property type="component" value="Unassembled WGS sequence"/>
</dbReference>
<feature type="region of interest" description="Disordered" evidence="1">
    <location>
        <begin position="40"/>
        <end position="64"/>
    </location>
</feature>
<evidence type="ECO:0000313" key="2">
    <source>
        <dbReference type="EMBL" id="KAH7936275.1"/>
    </source>
</evidence>
<proteinExistence type="predicted"/>